<organism evidence="1">
    <name type="scientific">Rhizophora mucronata</name>
    <name type="common">Asiatic mangrove</name>
    <dbReference type="NCBI Taxonomy" id="61149"/>
    <lineage>
        <taxon>Eukaryota</taxon>
        <taxon>Viridiplantae</taxon>
        <taxon>Streptophyta</taxon>
        <taxon>Embryophyta</taxon>
        <taxon>Tracheophyta</taxon>
        <taxon>Spermatophyta</taxon>
        <taxon>Magnoliopsida</taxon>
        <taxon>eudicotyledons</taxon>
        <taxon>Gunneridae</taxon>
        <taxon>Pentapetalae</taxon>
        <taxon>rosids</taxon>
        <taxon>fabids</taxon>
        <taxon>Malpighiales</taxon>
        <taxon>Rhizophoraceae</taxon>
        <taxon>Rhizophora</taxon>
    </lineage>
</organism>
<reference evidence="1" key="1">
    <citation type="submission" date="2018-02" db="EMBL/GenBank/DDBJ databases">
        <title>Rhizophora mucronata_Transcriptome.</title>
        <authorList>
            <person name="Meera S.P."/>
            <person name="Sreeshan A."/>
            <person name="Augustine A."/>
        </authorList>
    </citation>
    <scope>NUCLEOTIDE SEQUENCE</scope>
    <source>
        <tissue evidence="1">Leaf</tissue>
    </source>
</reference>
<sequence length="28" mass="3220">MLYIPILVLIFPQMEYNGSILPKAIQTI</sequence>
<dbReference type="AlphaFoldDB" id="A0A2P2P4N0"/>
<name>A0A2P2P4N0_RHIMU</name>
<proteinExistence type="predicted"/>
<protein>
    <submittedName>
        <fullName evidence="1">Uncharacterized protein</fullName>
    </submittedName>
</protein>
<accession>A0A2P2P4N0</accession>
<dbReference type="EMBL" id="GGEC01069208">
    <property type="protein sequence ID" value="MBX49692.1"/>
    <property type="molecule type" value="Transcribed_RNA"/>
</dbReference>
<evidence type="ECO:0000313" key="1">
    <source>
        <dbReference type="EMBL" id="MBX49692.1"/>
    </source>
</evidence>